<keyword evidence="1" id="KW-0812">Transmembrane</keyword>
<organism evidence="2 3">
    <name type="scientific">Candidatus Muproteobacteria bacterium RBG_16_60_9</name>
    <dbReference type="NCBI Taxonomy" id="1817755"/>
    <lineage>
        <taxon>Bacteria</taxon>
        <taxon>Pseudomonadati</taxon>
        <taxon>Pseudomonadota</taxon>
        <taxon>Candidatus Muproteobacteria</taxon>
    </lineage>
</organism>
<feature type="transmembrane region" description="Helical" evidence="1">
    <location>
        <begin position="15"/>
        <end position="39"/>
    </location>
</feature>
<keyword evidence="1" id="KW-1133">Transmembrane helix</keyword>
<reference evidence="2 3" key="1">
    <citation type="journal article" date="2016" name="Nat. Commun.">
        <title>Thousands of microbial genomes shed light on interconnected biogeochemical processes in an aquifer system.</title>
        <authorList>
            <person name="Anantharaman K."/>
            <person name="Brown C.T."/>
            <person name="Hug L.A."/>
            <person name="Sharon I."/>
            <person name="Castelle C.J."/>
            <person name="Probst A.J."/>
            <person name="Thomas B.C."/>
            <person name="Singh A."/>
            <person name="Wilkins M.J."/>
            <person name="Karaoz U."/>
            <person name="Brodie E.L."/>
            <person name="Williams K.H."/>
            <person name="Hubbard S.S."/>
            <person name="Banfield J.F."/>
        </authorList>
    </citation>
    <scope>NUCLEOTIDE SEQUENCE [LARGE SCALE GENOMIC DNA]</scope>
</reference>
<comment type="caution">
    <text evidence="2">The sequence shown here is derived from an EMBL/GenBank/DDBJ whole genome shotgun (WGS) entry which is preliminary data.</text>
</comment>
<evidence type="ECO:0000313" key="2">
    <source>
        <dbReference type="EMBL" id="OGI64836.1"/>
    </source>
</evidence>
<accession>A0A1F6V5U6</accession>
<dbReference type="AlphaFoldDB" id="A0A1F6V5U6"/>
<gene>
    <name evidence="2" type="ORF">A2W18_05765</name>
</gene>
<evidence type="ECO:0000256" key="1">
    <source>
        <dbReference type="SAM" id="Phobius"/>
    </source>
</evidence>
<proteinExistence type="predicted"/>
<protein>
    <submittedName>
        <fullName evidence="2">Uncharacterized protein</fullName>
    </submittedName>
</protein>
<dbReference type="EMBL" id="MFSP01000118">
    <property type="protein sequence ID" value="OGI64836.1"/>
    <property type="molecule type" value="Genomic_DNA"/>
</dbReference>
<dbReference type="Proteomes" id="UP000179076">
    <property type="component" value="Unassembled WGS sequence"/>
</dbReference>
<evidence type="ECO:0000313" key="3">
    <source>
        <dbReference type="Proteomes" id="UP000179076"/>
    </source>
</evidence>
<sequence>MVALTVLTSAAPDSALYLIASIAAGAGAVLGGIVCKFTLITRAGYQQGFALPKLPRRGSGTRAR</sequence>
<name>A0A1F6V5U6_9PROT</name>
<keyword evidence="1" id="KW-0472">Membrane</keyword>